<sequence>MTEYVVGGTVLDLRPDCLVITNRGLFGAGEKSNALLARTIPLGAIREVLHRERGAVKDGYLWLVLGDEPAPDKPSPLKAMESPNAVLINSRKKAKAADELAHLLRDIVAMNRASGVDPASVDYDKPRSGEEILAASTRVSLEGLGLRDDVAEAASALMNVSKPFGRILTALSSMLDPGEQVEALTTGATGGLLAANAPTVLVLTDSRVLTVRDQASAPTDILKRSDLTGVSWQAGPVGRLDVLGAARTITLRGLDNLATRPMVEILRAAANASRVQSDAITDIERLVALRDAGALTPQEFETEKARVLGSRD</sequence>
<evidence type="ECO:0000313" key="2">
    <source>
        <dbReference type="Proteomes" id="UP001501057"/>
    </source>
</evidence>
<evidence type="ECO:0000313" key="1">
    <source>
        <dbReference type="EMBL" id="GAA1737783.1"/>
    </source>
</evidence>
<gene>
    <name evidence="1" type="ORF">GCM10009710_17500</name>
</gene>
<keyword evidence="2" id="KW-1185">Reference proteome</keyword>
<organism evidence="1 2">
    <name type="scientific">Aeromicrobium alkaliterrae</name>
    <dbReference type="NCBI Taxonomy" id="302168"/>
    <lineage>
        <taxon>Bacteria</taxon>
        <taxon>Bacillati</taxon>
        <taxon>Actinomycetota</taxon>
        <taxon>Actinomycetes</taxon>
        <taxon>Propionibacteriales</taxon>
        <taxon>Nocardioidaceae</taxon>
        <taxon>Aeromicrobium</taxon>
    </lineage>
</organism>
<proteinExistence type="predicted"/>
<comment type="caution">
    <text evidence="1">The sequence shown here is derived from an EMBL/GenBank/DDBJ whole genome shotgun (WGS) entry which is preliminary data.</text>
</comment>
<protein>
    <recommendedName>
        <fullName evidence="3">SHOCT domain-containing protein</fullName>
    </recommendedName>
</protein>
<evidence type="ECO:0008006" key="3">
    <source>
        <dbReference type="Google" id="ProtNLM"/>
    </source>
</evidence>
<accession>A0ABP4VTR0</accession>
<dbReference type="RefSeq" id="WP_344200165.1">
    <property type="nucleotide sequence ID" value="NZ_BAAAME010000004.1"/>
</dbReference>
<dbReference type="Proteomes" id="UP001501057">
    <property type="component" value="Unassembled WGS sequence"/>
</dbReference>
<dbReference type="EMBL" id="BAAAME010000004">
    <property type="protein sequence ID" value="GAA1737783.1"/>
    <property type="molecule type" value="Genomic_DNA"/>
</dbReference>
<reference evidence="2" key="1">
    <citation type="journal article" date="2019" name="Int. J. Syst. Evol. Microbiol.">
        <title>The Global Catalogue of Microorganisms (GCM) 10K type strain sequencing project: providing services to taxonomists for standard genome sequencing and annotation.</title>
        <authorList>
            <consortium name="The Broad Institute Genomics Platform"/>
            <consortium name="The Broad Institute Genome Sequencing Center for Infectious Disease"/>
            <person name="Wu L."/>
            <person name="Ma J."/>
        </authorList>
    </citation>
    <scope>NUCLEOTIDE SEQUENCE [LARGE SCALE GENOMIC DNA]</scope>
    <source>
        <strain evidence="2">JCM 13518</strain>
    </source>
</reference>
<name>A0ABP4VTR0_9ACTN</name>